<dbReference type="Proteomes" id="UP000811899">
    <property type="component" value="Unassembled WGS sequence"/>
</dbReference>
<keyword evidence="1" id="KW-0472">Membrane</keyword>
<evidence type="ECO:0000313" key="3">
    <source>
        <dbReference type="EMBL" id="MBT0662729.1"/>
    </source>
</evidence>
<organism evidence="3 4">
    <name type="scientific">Geoanaerobacter pelophilus</name>
    <dbReference type="NCBI Taxonomy" id="60036"/>
    <lineage>
        <taxon>Bacteria</taxon>
        <taxon>Pseudomonadati</taxon>
        <taxon>Thermodesulfobacteriota</taxon>
        <taxon>Desulfuromonadia</taxon>
        <taxon>Geobacterales</taxon>
        <taxon>Geobacteraceae</taxon>
        <taxon>Geoanaerobacter</taxon>
    </lineage>
</organism>
<keyword evidence="1" id="KW-1133">Transmembrane helix</keyword>
<dbReference type="RefSeq" id="WP_214169530.1">
    <property type="nucleotide sequence ID" value="NZ_JAHCVJ010000001.1"/>
</dbReference>
<dbReference type="NCBIfam" id="TIGR02914">
    <property type="entry name" value="EpsI_fam"/>
    <property type="match status" value="1"/>
</dbReference>
<evidence type="ECO:0000259" key="2">
    <source>
        <dbReference type="Pfam" id="PF11984"/>
    </source>
</evidence>
<protein>
    <submittedName>
        <fullName evidence="3">EpsI family protein</fullName>
    </submittedName>
</protein>
<keyword evidence="4" id="KW-1185">Reference proteome</keyword>
<dbReference type="InterPro" id="IPR014263">
    <property type="entry name" value="Methanolan_biosynth_EpsI"/>
</dbReference>
<gene>
    <name evidence="3" type="ORF">KI809_00295</name>
</gene>
<dbReference type="Pfam" id="PF11984">
    <property type="entry name" value="DUF3485"/>
    <property type="match status" value="1"/>
</dbReference>
<dbReference type="EMBL" id="JAHCVJ010000001">
    <property type="protein sequence ID" value="MBT0662729.1"/>
    <property type="molecule type" value="Genomic_DNA"/>
</dbReference>
<evidence type="ECO:0000313" key="4">
    <source>
        <dbReference type="Proteomes" id="UP000811899"/>
    </source>
</evidence>
<keyword evidence="1" id="KW-0812">Transmembrane</keyword>
<comment type="caution">
    <text evidence="3">The sequence shown here is derived from an EMBL/GenBank/DDBJ whole genome shotgun (WGS) entry which is preliminary data.</text>
</comment>
<proteinExistence type="predicted"/>
<sequence length="225" mass="25247">MGQINLLKILILVTMFVLTAFGLSLVKHVEPKPKDQKLVNALSVIDGWHISADQRLDQKVIDALELDDYLFQTYNKGNDTLTLYIGYYLTAKKVGSAHDPMVCFPGQGWCLTKLGQPVITEAVSGIPVTYSVMVAEREGRKELVAYWFQAVKKTLPDTFGQKVSLLRQRMAGSNEDNAFVRITLSLDNRSKEDAVKIVDDFIRSFYPNFLNYIIGDQPPKGTGIK</sequence>
<accession>A0AAW4KWP8</accession>
<evidence type="ECO:0000256" key="1">
    <source>
        <dbReference type="SAM" id="Phobius"/>
    </source>
</evidence>
<name>A0AAW4KWP8_9BACT</name>
<feature type="transmembrane region" description="Helical" evidence="1">
    <location>
        <begin position="6"/>
        <end position="26"/>
    </location>
</feature>
<reference evidence="3 4" key="1">
    <citation type="submission" date="2021-05" db="EMBL/GenBank/DDBJ databases">
        <title>The draft genome of Geobacter pelophilus DSM 12255.</title>
        <authorList>
            <person name="Xu Z."/>
            <person name="Masuda Y."/>
            <person name="Itoh H."/>
            <person name="Senoo K."/>
        </authorList>
    </citation>
    <scope>NUCLEOTIDE SEQUENCE [LARGE SCALE GENOMIC DNA]</scope>
    <source>
        <strain evidence="3 4">DSM 12255</strain>
    </source>
</reference>
<dbReference type="AlphaFoldDB" id="A0AAW4KWP8"/>
<feature type="domain" description="Methanolan biosynthesis EpsI" evidence="2">
    <location>
        <begin position="12"/>
        <end position="209"/>
    </location>
</feature>